<dbReference type="InterPro" id="IPR000182">
    <property type="entry name" value="GNAT_dom"/>
</dbReference>
<dbReference type="EMBL" id="JBHSHL010000051">
    <property type="protein sequence ID" value="MFC4805487.1"/>
    <property type="molecule type" value="Genomic_DNA"/>
</dbReference>
<dbReference type="CDD" id="cd04301">
    <property type="entry name" value="NAT_SF"/>
    <property type="match status" value="1"/>
</dbReference>
<keyword evidence="2" id="KW-0808">Transferase</keyword>
<dbReference type="PROSITE" id="PS51186">
    <property type="entry name" value="GNAT"/>
    <property type="match status" value="1"/>
</dbReference>
<feature type="domain" description="N-acetyltransferase" evidence="1">
    <location>
        <begin position="4"/>
        <end position="170"/>
    </location>
</feature>
<dbReference type="RefSeq" id="WP_379789052.1">
    <property type="nucleotide sequence ID" value="NZ_JBHSHL010000051.1"/>
</dbReference>
<organism evidence="2 3">
    <name type="scientific">Filifactor villosus</name>
    <dbReference type="NCBI Taxonomy" id="29374"/>
    <lineage>
        <taxon>Bacteria</taxon>
        <taxon>Bacillati</taxon>
        <taxon>Bacillota</taxon>
        <taxon>Clostridia</taxon>
        <taxon>Peptostreptococcales</taxon>
        <taxon>Filifactoraceae</taxon>
        <taxon>Filifactor</taxon>
    </lineage>
</organism>
<comment type="caution">
    <text evidence="2">The sequence shown here is derived from an EMBL/GenBank/DDBJ whole genome shotgun (WGS) entry which is preliminary data.</text>
</comment>
<sequence>METLELKPATVSDEKEIMDLLKETATWLKEKGSKQWNGILEGKDNHHTDVAIAKGNVFVLEEEHKIAAVMILYPGKTAWDTVLWKEEEEMDAFYLHRLTLSLDRRGERLAHRCLQWAIEHARKEGKKAVRLDCLKKIPYLNQLYAEAGFSRLRTVEDFNANEQIADFNLYEYRV</sequence>
<dbReference type="EC" id="2.3.1.-" evidence="2"/>
<dbReference type="InterPro" id="IPR016181">
    <property type="entry name" value="Acyl_CoA_acyltransferase"/>
</dbReference>
<proteinExistence type="predicted"/>
<reference evidence="3" key="1">
    <citation type="journal article" date="2019" name="Int. J. Syst. Evol. Microbiol.">
        <title>The Global Catalogue of Microorganisms (GCM) 10K type strain sequencing project: providing services to taxonomists for standard genome sequencing and annotation.</title>
        <authorList>
            <consortium name="The Broad Institute Genomics Platform"/>
            <consortium name="The Broad Institute Genome Sequencing Center for Infectious Disease"/>
            <person name="Wu L."/>
            <person name="Ma J."/>
        </authorList>
    </citation>
    <scope>NUCLEOTIDE SEQUENCE [LARGE SCALE GENOMIC DNA]</scope>
    <source>
        <strain evidence="3">CCUG 46385</strain>
    </source>
</reference>
<evidence type="ECO:0000313" key="2">
    <source>
        <dbReference type="EMBL" id="MFC4805487.1"/>
    </source>
</evidence>
<dbReference type="Gene3D" id="3.40.630.30">
    <property type="match status" value="1"/>
</dbReference>
<name>A0ABV9QN41_9FIRM</name>
<keyword evidence="3" id="KW-1185">Reference proteome</keyword>
<evidence type="ECO:0000313" key="3">
    <source>
        <dbReference type="Proteomes" id="UP001595916"/>
    </source>
</evidence>
<accession>A0ABV9QN41</accession>
<dbReference type="SUPFAM" id="SSF55729">
    <property type="entry name" value="Acyl-CoA N-acyltransferases (Nat)"/>
    <property type="match status" value="1"/>
</dbReference>
<dbReference type="Pfam" id="PF00583">
    <property type="entry name" value="Acetyltransf_1"/>
    <property type="match status" value="1"/>
</dbReference>
<protein>
    <submittedName>
        <fullName evidence="2">GNAT family N-acetyltransferase</fullName>
        <ecNumber evidence="2">2.3.1.-</ecNumber>
    </submittedName>
</protein>
<evidence type="ECO:0000259" key="1">
    <source>
        <dbReference type="PROSITE" id="PS51186"/>
    </source>
</evidence>
<dbReference type="Proteomes" id="UP001595916">
    <property type="component" value="Unassembled WGS sequence"/>
</dbReference>
<gene>
    <name evidence="2" type="ORF">ACFO4R_10435</name>
</gene>
<dbReference type="GO" id="GO:0016746">
    <property type="term" value="F:acyltransferase activity"/>
    <property type="evidence" value="ECO:0007669"/>
    <property type="project" value="UniProtKB-KW"/>
</dbReference>
<keyword evidence="2" id="KW-0012">Acyltransferase</keyword>